<proteinExistence type="predicted"/>
<protein>
    <recommendedName>
        <fullName evidence="6">VWFA domain-containing protein</fullName>
    </recommendedName>
</protein>
<dbReference type="InterPro" id="IPR036465">
    <property type="entry name" value="vWFA_dom_sf"/>
</dbReference>
<dbReference type="CDD" id="cd00198">
    <property type="entry name" value="vWFA"/>
    <property type="match status" value="1"/>
</dbReference>
<feature type="domain" description="Integrator complex subunit 6-like beta-barrel" evidence="3">
    <location>
        <begin position="256"/>
        <end position="387"/>
    </location>
</feature>
<dbReference type="PANTHER" id="PTHR12957:SF2">
    <property type="entry name" value="INTEGRATOR COMPLEX SUBUNIT 6"/>
    <property type="match status" value="1"/>
</dbReference>
<dbReference type="Proteomes" id="UP001479436">
    <property type="component" value="Unassembled WGS sequence"/>
</dbReference>
<feature type="region of interest" description="Disordered" evidence="1">
    <location>
        <begin position="538"/>
        <end position="612"/>
    </location>
</feature>
<comment type="caution">
    <text evidence="4">The sequence shown here is derived from an EMBL/GenBank/DDBJ whole genome shotgun (WGS) entry which is preliminary data.</text>
</comment>
<dbReference type="Gene3D" id="3.40.50.410">
    <property type="entry name" value="von Willebrand factor, type A domain"/>
    <property type="match status" value="1"/>
</dbReference>
<name>A0ABR2WMC0_9FUNG</name>
<evidence type="ECO:0000259" key="3">
    <source>
        <dbReference type="Pfam" id="PF25462"/>
    </source>
</evidence>
<dbReference type="EMBL" id="JASJQH010000893">
    <property type="protein sequence ID" value="KAK9762611.1"/>
    <property type="molecule type" value="Genomic_DNA"/>
</dbReference>
<feature type="domain" description="VWFA" evidence="2">
    <location>
        <begin position="3"/>
        <end position="92"/>
    </location>
</feature>
<sequence>MIIVFILDTSSSMSRPLAGGNTEENYLECAKAGVEHFFKLRRRTGGDNNEKYMLVTYDPVDPIKSNFKDSAQILLDELRNVQVNSDHKYNDAEVLKTVFEYLNIYRVFCGFDTPSQGRYPGLSESVLLLWFTDGGCNRNFNALDKLQEQGLNSIGSELYCEPYRWDHRMYTFLISSQTSPQSVAEQNCPLSEIMGGTTYQVQFTHLLQSYMGSLMGIPPPPNTVLPLTIPPLTHIHGVLVNFEELCVEASETLPHRADHKLIYVNPNNRHPGFFPIPESFWYDSKIQSLPVRVAHPTIYIKMKDERLIIPPGVPFDKYVIEHSNFTKELLKRPKGVCWETYIQNSFRDDGYGFPFGFLMSNSNGTNVNLYILPYNYRVLFTLIEKLQQFSTRAPNQRWMKDFSKFLDYTPLYYGTGLKSYLKTIGQQALVSGDFGTLGASIQKQLHRLKAVGKIEFDKILSKKAKTSMNRPPELPRNAFDVPRHALADTLATLKQQFFKDEEGIVMANDQLDSVDEDLVKIDVTSDIPTTTLKRSIEENTVVESNKRPRLDPPLITKPGETLNTLQPTDYDIPTNDTSTSADTPSSIASLSERDEPATSVNSKGKETEHKYLSPKVAEAVHLEIGSGTVSSAVSSRQSTPMSSVSTPPPQPTAIKPGVPSKTVTKPKPTTPSSGGTKPTKVKKESATEVKTFLMKQIRMDPKRYDENLVLSKLTSIQRSDGFTKDQKKSLINTLLTVAKGLRRKIVIEKLEKMKQELNIK</sequence>
<evidence type="ECO:0000259" key="2">
    <source>
        <dbReference type="Pfam" id="PF13519"/>
    </source>
</evidence>
<reference evidence="4 5" key="1">
    <citation type="submission" date="2023-04" db="EMBL/GenBank/DDBJ databases">
        <title>Genome of Basidiobolus ranarum AG-B5.</title>
        <authorList>
            <person name="Stajich J.E."/>
            <person name="Carter-House D."/>
            <person name="Gryganskyi A."/>
        </authorList>
    </citation>
    <scope>NUCLEOTIDE SEQUENCE [LARGE SCALE GENOMIC DNA]</scope>
    <source>
        <strain evidence="4 5">AG-B5</strain>
    </source>
</reference>
<feature type="compositionally biased region" description="Low complexity" evidence="1">
    <location>
        <begin position="655"/>
        <end position="678"/>
    </location>
</feature>
<evidence type="ECO:0008006" key="6">
    <source>
        <dbReference type="Google" id="ProtNLM"/>
    </source>
</evidence>
<dbReference type="Pfam" id="PF13519">
    <property type="entry name" value="VWA_2"/>
    <property type="match status" value="1"/>
</dbReference>
<organism evidence="4 5">
    <name type="scientific">Basidiobolus ranarum</name>
    <dbReference type="NCBI Taxonomy" id="34480"/>
    <lineage>
        <taxon>Eukaryota</taxon>
        <taxon>Fungi</taxon>
        <taxon>Fungi incertae sedis</taxon>
        <taxon>Zoopagomycota</taxon>
        <taxon>Entomophthoromycotina</taxon>
        <taxon>Basidiobolomycetes</taxon>
        <taxon>Basidiobolales</taxon>
        <taxon>Basidiobolaceae</taxon>
        <taxon>Basidiobolus</taxon>
    </lineage>
</organism>
<evidence type="ECO:0000256" key="1">
    <source>
        <dbReference type="SAM" id="MobiDB-lite"/>
    </source>
</evidence>
<gene>
    <name evidence="4" type="ORF">K7432_011488</name>
</gene>
<dbReference type="PANTHER" id="PTHR12957">
    <property type="entry name" value="DEAD/H BOX POLYPEPTIDE 26/DICE1-RELATED"/>
    <property type="match status" value="1"/>
</dbReference>
<dbReference type="Pfam" id="PF25462">
    <property type="entry name" value="Beta-barrel_INTS6"/>
    <property type="match status" value="1"/>
</dbReference>
<feature type="region of interest" description="Disordered" evidence="1">
    <location>
        <begin position="628"/>
        <end position="685"/>
    </location>
</feature>
<keyword evidence="5" id="KW-1185">Reference proteome</keyword>
<accession>A0ABR2WMC0</accession>
<evidence type="ECO:0000313" key="4">
    <source>
        <dbReference type="EMBL" id="KAK9762611.1"/>
    </source>
</evidence>
<dbReference type="InterPro" id="IPR051113">
    <property type="entry name" value="Integrator_subunit6"/>
</dbReference>
<feature type="compositionally biased region" description="Polar residues" evidence="1">
    <location>
        <begin position="574"/>
        <end position="589"/>
    </location>
</feature>
<evidence type="ECO:0000313" key="5">
    <source>
        <dbReference type="Proteomes" id="UP001479436"/>
    </source>
</evidence>
<dbReference type="SUPFAM" id="SSF53300">
    <property type="entry name" value="vWA-like"/>
    <property type="match status" value="1"/>
</dbReference>
<feature type="compositionally biased region" description="Polar residues" evidence="1">
    <location>
        <begin position="628"/>
        <end position="637"/>
    </location>
</feature>
<dbReference type="InterPro" id="IPR057413">
    <property type="entry name" value="Beta-barrel_INTS6"/>
</dbReference>
<dbReference type="InterPro" id="IPR002035">
    <property type="entry name" value="VWF_A"/>
</dbReference>